<name>A0A3P8HNF5_9TREM</name>
<organism evidence="1 2">
    <name type="scientific">Schistosoma mattheei</name>
    <dbReference type="NCBI Taxonomy" id="31246"/>
    <lineage>
        <taxon>Eukaryota</taxon>
        <taxon>Metazoa</taxon>
        <taxon>Spiralia</taxon>
        <taxon>Lophotrochozoa</taxon>
        <taxon>Platyhelminthes</taxon>
        <taxon>Trematoda</taxon>
        <taxon>Digenea</taxon>
        <taxon>Strigeidida</taxon>
        <taxon>Schistosomatoidea</taxon>
        <taxon>Schistosomatidae</taxon>
        <taxon>Schistosoma</taxon>
    </lineage>
</organism>
<keyword evidence="2" id="KW-1185">Reference proteome</keyword>
<evidence type="ECO:0000313" key="2">
    <source>
        <dbReference type="Proteomes" id="UP000269396"/>
    </source>
</evidence>
<accession>A0A3P8HNF5</accession>
<proteinExistence type="predicted"/>
<dbReference type="EMBL" id="UZAL01048014">
    <property type="protein sequence ID" value="VDP85358.1"/>
    <property type="molecule type" value="Genomic_DNA"/>
</dbReference>
<protein>
    <submittedName>
        <fullName evidence="1">Uncharacterized protein</fullName>
    </submittedName>
</protein>
<sequence>MFLIPNLIEENVEYPRSYRYVCFQCLCWNVVWSCSFATLDLPDDHAYLFNCWWANIDQEVHGCCFDVVWVQCGSSIQKFLKVFHPPISLFFNVGDYFALLTFHWSFWFTIISSELLCCIIQFSHVSLSFATQPADIVRSSAYLRLSALLLLFTCLFASV</sequence>
<dbReference type="AlphaFoldDB" id="A0A3P8HNF5"/>
<reference evidence="1 2" key="1">
    <citation type="submission" date="2018-11" db="EMBL/GenBank/DDBJ databases">
        <authorList>
            <consortium name="Pathogen Informatics"/>
        </authorList>
    </citation>
    <scope>NUCLEOTIDE SEQUENCE [LARGE SCALE GENOMIC DNA]</scope>
    <source>
        <strain>Denwood</strain>
        <strain evidence="2">Zambia</strain>
    </source>
</reference>
<evidence type="ECO:0000313" key="1">
    <source>
        <dbReference type="EMBL" id="VDP85358.1"/>
    </source>
</evidence>
<gene>
    <name evidence="1" type="ORF">SMTD_LOCUS21648</name>
</gene>
<dbReference type="Proteomes" id="UP000269396">
    <property type="component" value="Unassembled WGS sequence"/>
</dbReference>